<protein>
    <submittedName>
        <fullName evidence="2">Uncharacterized protein</fullName>
    </submittedName>
</protein>
<feature type="compositionally biased region" description="Polar residues" evidence="1">
    <location>
        <begin position="702"/>
        <end position="713"/>
    </location>
</feature>
<feature type="compositionally biased region" description="Basic and acidic residues" evidence="1">
    <location>
        <begin position="1189"/>
        <end position="1199"/>
    </location>
</feature>
<feature type="compositionally biased region" description="Basic and acidic residues" evidence="1">
    <location>
        <begin position="976"/>
        <end position="998"/>
    </location>
</feature>
<feature type="compositionally biased region" description="Basic and acidic residues" evidence="1">
    <location>
        <begin position="555"/>
        <end position="568"/>
    </location>
</feature>
<feature type="region of interest" description="Disordered" evidence="1">
    <location>
        <begin position="476"/>
        <end position="530"/>
    </location>
</feature>
<organism evidence="2 3">
    <name type="scientific">Henosepilachna vigintioctopunctata</name>
    <dbReference type="NCBI Taxonomy" id="420089"/>
    <lineage>
        <taxon>Eukaryota</taxon>
        <taxon>Metazoa</taxon>
        <taxon>Ecdysozoa</taxon>
        <taxon>Arthropoda</taxon>
        <taxon>Hexapoda</taxon>
        <taxon>Insecta</taxon>
        <taxon>Pterygota</taxon>
        <taxon>Neoptera</taxon>
        <taxon>Endopterygota</taxon>
        <taxon>Coleoptera</taxon>
        <taxon>Polyphaga</taxon>
        <taxon>Cucujiformia</taxon>
        <taxon>Coccinelloidea</taxon>
        <taxon>Coccinellidae</taxon>
        <taxon>Epilachninae</taxon>
        <taxon>Epilachnini</taxon>
        <taxon>Henosepilachna</taxon>
    </lineage>
</organism>
<dbReference type="EMBL" id="JARQZJ010000100">
    <property type="protein sequence ID" value="KAK9886449.1"/>
    <property type="molecule type" value="Genomic_DNA"/>
</dbReference>
<feature type="region of interest" description="Disordered" evidence="1">
    <location>
        <begin position="971"/>
        <end position="1011"/>
    </location>
</feature>
<feature type="compositionally biased region" description="Polar residues" evidence="1">
    <location>
        <begin position="320"/>
        <end position="347"/>
    </location>
</feature>
<accession>A0AAW1UZW5</accession>
<sequence>MAECCLDNLVSSHEYTRITTPRQDVLFKKGYLNKPKTYSTQTSTGNSNSSTGNSTTSTGNGTPDYQSTDLEYESHFVFPNGFMDQSGIYYVNGYDPYPLVVYNAPPYYSNETCNRAKKYTTESSTETAITNEENSQEVANHSVEIPGDGVQHTAPPQVNGNLHQSSHIAPPVEYSQVYNVVYPGFYYESCAPPQELVNGQVHQSEPKRIKRRRRRKLSSTKVDEKQIEDTTSEYSEDDVSSANEEEPNSHDPVEENQTNQDLPTAASTLLTNNSNEILETENPSTTPHSTSESRKETKTDSTVPLLSDQVNVDTKECDTNGHQNENLELQTDCTDQPPQNSTAQDSSNSDEKKLKYDLKPDAQEFIPRCMRPESVQFFKIPPNFVPVPMLNPMGAQNYNHPYLPVNFIQQGGQIYPGFVPGFVPPNFNPVEAHHALHLVPNGDPYHSNHHTEIYSSHEVNNKADVDIRTVVSKLEEVANEPSKSESLQERRNKNSPNISPSKRTSFKHYDERKKYQQKNNRLNGFFHKKPYNKYQNNGSTFNSNHCEGETDELEECSKPETPKVHVNDTTKSLQTTEKEDGEPTSEMKQSLTCQSSIQNSSSDKENKIKPQNVNIEVLSNTVTSKEENINDRAEECSTRVEIICSSSKFQVRSTNEKPQNAPKALINKNDNNIASKRRFTQRDENNQLKWPPKVQPDEKIYNNFNQNDINTNKFNKKIHPDSPAKRLNNQNVSQSTYNSNVKKFSDTVKKWPLSSPKNSATKENTQKRDQEIKPELSEVNNTLISKTQWISVSNKKKRRNRNMEETDESFDSLIIPQDKEPEKFEQNAFLQNIIVNSNLNNVDTQENAPLAEKVVEHLPEIIRTSPVRILEVRELEKELLSNVGIVIKEEESVEIDEKDQPMPKSKSTSKKKSKKSNQKQVTKRIIITDADLSGNRSETKNDDISAELQKNLQEIAIVEEAQEQIGEVAPEEVETNEIKTESISTTKKEIVPNENPEKKNKKKKKKQSKVVEISSSNTTLNSCEDTYDLLLENTFSSNSDEKTNMEISQELDLIIQRGMYNNLEEKIKSLNIIPIREEFFQSVVQNSRESSTEKTPEFSKFLSNSMPKFKYCMATMGDDALKVPLTHFDQPSTSKDLFVENLEVNELLKDIYGTDEIPTTEMKEVLKMPSPPRDMNIERKNDNSAVKQVDSRESSVPKTELDTEKLYPITLAVKKWMTKTRENTPEVEILKSPSVIFKEFCEKPDLENKKRNSGTFESDEEVTVYSLSRNNSGAVDLLDCWENEISSSDFEEKSSVEVSCDNESNKANDSKEEEVLLEIYESKYGQNEDFIELQKEIEEKKRQENDSRSRNFPKHGALPYRAICCNVM</sequence>
<feature type="region of interest" description="Disordered" evidence="1">
    <location>
        <begin position="37"/>
        <end position="67"/>
    </location>
</feature>
<feature type="compositionally biased region" description="Polar residues" evidence="1">
    <location>
        <begin position="586"/>
        <end position="601"/>
    </location>
</feature>
<feature type="region of interest" description="Disordered" evidence="1">
    <location>
        <begin position="198"/>
        <end position="260"/>
    </location>
</feature>
<evidence type="ECO:0000313" key="2">
    <source>
        <dbReference type="EMBL" id="KAK9886449.1"/>
    </source>
</evidence>
<feature type="compositionally biased region" description="Polar residues" evidence="1">
    <location>
        <begin position="275"/>
        <end position="290"/>
    </location>
</feature>
<proteinExistence type="predicted"/>
<dbReference type="Proteomes" id="UP001431783">
    <property type="component" value="Unassembled WGS sequence"/>
</dbReference>
<evidence type="ECO:0000256" key="1">
    <source>
        <dbReference type="SAM" id="MobiDB-lite"/>
    </source>
</evidence>
<feature type="compositionally biased region" description="Polar residues" evidence="1">
    <location>
        <begin position="300"/>
        <end position="312"/>
    </location>
</feature>
<feature type="region of interest" description="Disordered" evidence="1">
    <location>
        <begin position="275"/>
        <end position="353"/>
    </location>
</feature>
<reference evidence="2 3" key="1">
    <citation type="submission" date="2023-03" db="EMBL/GenBank/DDBJ databases">
        <title>Genome insight into feeding habits of ladybird beetles.</title>
        <authorList>
            <person name="Li H.-S."/>
            <person name="Huang Y.-H."/>
            <person name="Pang H."/>
        </authorList>
    </citation>
    <scope>NUCLEOTIDE SEQUENCE [LARGE SCALE GENOMIC DNA]</scope>
    <source>
        <strain evidence="2">SYSU_2023b</strain>
        <tissue evidence="2">Whole body</tissue>
    </source>
</reference>
<keyword evidence="3" id="KW-1185">Reference proteome</keyword>
<feature type="compositionally biased region" description="Low complexity" evidence="1">
    <location>
        <begin position="39"/>
        <end position="62"/>
    </location>
</feature>
<feature type="compositionally biased region" description="Basic residues" evidence="1">
    <location>
        <begin position="208"/>
        <end position="218"/>
    </location>
</feature>
<feature type="region of interest" description="Disordered" evidence="1">
    <location>
        <begin position="653"/>
        <end position="770"/>
    </location>
</feature>
<feature type="compositionally biased region" description="Acidic residues" evidence="1">
    <location>
        <begin position="230"/>
        <end position="246"/>
    </location>
</feature>
<feature type="compositionally biased region" description="Basic residues" evidence="1">
    <location>
        <begin position="907"/>
        <end position="917"/>
    </location>
</feature>
<comment type="caution">
    <text evidence="2">The sequence shown here is derived from an EMBL/GenBank/DDBJ whole genome shotgun (WGS) entry which is preliminary data.</text>
</comment>
<feature type="compositionally biased region" description="Polar residues" evidence="1">
    <location>
        <begin position="494"/>
        <end position="503"/>
    </location>
</feature>
<feature type="compositionally biased region" description="Basic residues" evidence="1">
    <location>
        <begin position="999"/>
        <end position="1008"/>
    </location>
</feature>
<feature type="compositionally biased region" description="Polar residues" evidence="1">
    <location>
        <begin position="727"/>
        <end position="742"/>
    </location>
</feature>
<feature type="region of interest" description="Disordered" evidence="1">
    <location>
        <begin position="552"/>
        <end position="612"/>
    </location>
</feature>
<feature type="compositionally biased region" description="Basic and acidic residues" evidence="1">
    <location>
        <begin position="482"/>
        <end position="492"/>
    </location>
</feature>
<feature type="region of interest" description="Disordered" evidence="1">
    <location>
        <begin position="1169"/>
        <end position="1199"/>
    </location>
</feature>
<feature type="region of interest" description="Disordered" evidence="1">
    <location>
        <begin position="893"/>
        <end position="941"/>
    </location>
</feature>
<name>A0AAW1UZW5_9CUCU</name>
<evidence type="ECO:0000313" key="3">
    <source>
        <dbReference type="Proteomes" id="UP001431783"/>
    </source>
</evidence>
<gene>
    <name evidence="2" type="ORF">WA026_016733</name>
</gene>